<organism evidence="1 2">
    <name type="scientific">Naganishia friedmannii</name>
    <dbReference type="NCBI Taxonomy" id="89922"/>
    <lineage>
        <taxon>Eukaryota</taxon>
        <taxon>Fungi</taxon>
        <taxon>Dikarya</taxon>
        <taxon>Basidiomycota</taxon>
        <taxon>Agaricomycotina</taxon>
        <taxon>Tremellomycetes</taxon>
        <taxon>Filobasidiales</taxon>
        <taxon>Filobasidiaceae</taxon>
        <taxon>Naganishia</taxon>
    </lineage>
</organism>
<gene>
    <name evidence="1" type="ORF">QFC21_007026</name>
</gene>
<dbReference type="Proteomes" id="UP001227268">
    <property type="component" value="Unassembled WGS sequence"/>
</dbReference>
<sequence>MDGEKTVIRPRLKDLAGGDVHLANLSAYAKSLVSIEDRDRAAHNAGLLYLTIIDAFQQTGITDVKWSPNLILEIGSREYEIDIHDQHQPRGDSRMMDAPVLMSVDTRHLTQSGLECAVDESPGTSGTSSPPSVTHTSAIAIINPLRTKRSNKLTSFVVALNNRDYTGSRIDPKGERKDTPIVSALVPVLEVSPLECEIAHRKGTELEGLGSSSDAAIKCVNRCVRQLDMLDVGMASLTIKTNWAYWQLGQAYEAFCKVNTDNTKDRDWNHRSEQQRLFALLCKQIESVANHNSGSSNMGRSALQKRLQRARKFSLLVDTFGMSVLNSVPEVSVSRVDVLPMEELRSLADGSCMKKEVESIRQKQDSSKDITATRVSAVKAR</sequence>
<dbReference type="EMBL" id="JASBWT010000044">
    <property type="protein sequence ID" value="KAJ9091913.1"/>
    <property type="molecule type" value="Genomic_DNA"/>
</dbReference>
<reference evidence="1" key="1">
    <citation type="submission" date="2023-04" db="EMBL/GenBank/DDBJ databases">
        <title>Draft Genome sequencing of Naganishia species isolated from polar environments using Oxford Nanopore Technology.</title>
        <authorList>
            <person name="Leo P."/>
            <person name="Venkateswaran K."/>
        </authorList>
    </citation>
    <scope>NUCLEOTIDE SEQUENCE</scope>
    <source>
        <strain evidence="1">MNA-CCFEE 5423</strain>
    </source>
</reference>
<comment type="caution">
    <text evidence="1">The sequence shown here is derived from an EMBL/GenBank/DDBJ whole genome shotgun (WGS) entry which is preliminary data.</text>
</comment>
<evidence type="ECO:0000313" key="2">
    <source>
        <dbReference type="Proteomes" id="UP001227268"/>
    </source>
</evidence>
<accession>A0ACC2UXV7</accession>
<name>A0ACC2UXV7_9TREE</name>
<keyword evidence="2" id="KW-1185">Reference proteome</keyword>
<evidence type="ECO:0000313" key="1">
    <source>
        <dbReference type="EMBL" id="KAJ9091913.1"/>
    </source>
</evidence>
<proteinExistence type="predicted"/>
<protein>
    <submittedName>
        <fullName evidence="1">Uncharacterized protein</fullName>
    </submittedName>
</protein>